<proteinExistence type="predicted"/>
<evidence type="ECO:0000256" key="3">
    <source>
        <dbReference type="ARBA" id="ARBA00023163"/>
    </source>
</evidence>
<dbReference type="EMBL" id="SMKY01000643">
    <property type="protein sequence ID" value="TDD58202.1"/>
    <property type="molecule type" value="Genomic_DNA"/>
</dbReference>
<reference evidence="6 7" key="1">
    <citation type="submission" date="2019-03" db="EMBL/GenBank/DDBJ databases">
        <title>Draft genome sequences of novel Actinobacteria.</title>
        <authorList>
            <person name="Sahin N."/>
            <person name="Ay H."/>
            <person name="Saygin H."/>
        </authorList>
    </citation>
    <scope>NUCLEOTIDE SEQUENCE [LARGE SCALE GENOMIC DNA]</scope>
    <source>
        <strain evidence="6 7">DSM 45941</strain>
    </source>
</reference>
<dbReference type="PANTHER" id="PTHR30055">
    <property type="entry name" value="HTH-TYPE TRANSCRIPTIONAL REGULATOR RUTR"/>
    <property type="match status" value="1"/>
</dbReference>
<dbReference type="Gene3D" id="1.10.357.10">
    <property type="entry name" value="Tetracycline Repressor, domain 2"/>
    <property type="match status" value="1"/>
</dbReference>
<sequence>MATRRAETSRESRRLLVEAASGLFAEKGYRQTTVADVADRSGISRGSIPWHFGDKEGLLLAVIEHTFLEMTQSFSERHPAGPDGLAELMEQAEAFARVPTTRLLVSLLADAVEPGSPIHHRYAELHATMRRIFTAWAAQPHVAVRLPDGATPEDFGLVTLSAAVGIYQQWRMAPEGVDLAHAFGALRLFLTAAVSPAGSR</sequence>
<comment type="caution">
    <text evidence="6">The sequence shown here is derived from an EMBL/GenBank/DDBJ whole genome shotgun (WGS) entry which is preliminary data.</text>
</comment>
<dbReference type="Proteomes" id="UP000295578">
    <property type="component" value="Unassembled WGS sequence"/>
</dbReference>
<dbReference type="PRINTS" id="PR00455">
    <property type="entry name" value="HTHTETR"/>
</dbReference>
<dbReference type="GO" id="GO:0000976">
    <property type="term" value="F:transcription cis-regulatory region binding"/>
    <property type="evidence" value="ECO:0007669"/>
    <property type="project" value="TreeGrafter"/>
</dbReference>
<evidence type="ECO:0000259" key="5">
    <source>
        <dbReference type="PROSITE" id="PS50977"/>
    </source>
</evidence>
<evidence type="ECO:0000313" key="7">
    <source>
        <dbReference type="Proteomes" id="UP000295578"/>
    </source>
</evidence>
<dbReference type="PROSITE" id="PS50977">
    <property type="entry name" value="HTH_TETR_2"/>
    <property type="match status" value="1"/>
</dbReference>
<organism evidence="6 7">
    <name type="scientific">Actinomadura darangshiensis</name>
    <dbReference type="NCBI Taxonomy" id="705336"/>
    <lineage>
        <taxon>Bacteria</taxon>
        <taxon>Bacillati</taxon>
        <taxon>Actinomycetota</taxon>
        <taxon>Actinomycetes</taxon>
        <taxon>Streptosporangiales</taxon>
        <taxon>Thermomonosporaceae</taxon>
        <taxon>Actinomadura</taxon>
    </lineage>
</organism>
<name>A0A4R4ZMV7_9ACTN</name>
<dbReference type="SUPFAM" id="SSF48498">
    <property type="entry name" value="Tetracyclin repressor-like, C-terminal domain"/>
    <property type="match status" value="1"/>
</dbReference>
<dbReference type="InterPro" id="IPR050109">
    <property type="entry name" value="HTH-type_TetR-like_transc_reg"/>
</dbReference>
<evidence type="ECO:0000256" key="4">
    <source>
        <dbReference type="PROSITE-ProRule" id="PRU00335"/>
    </source>
</evidence>
<dbReference type="SUPFAM" id="SSF46689">
    <property type="entry name" value="Homeodomain-like"/>
    <property type="match status" value="1"/>
</dbReference>
<dbReference type="Pfam" id="PF00440">
    <property type="entry name" value="TetR_N"/>
    <property type="match status" value="1"/>
</dbReference>
<gene>
    <name evidence="6" type="ORF">E1293_47110</name>
</gene>
<dbReference type="InterPro" id="IPR009057">
    <property type="entry name" value="Homeodomain-like_sf"/>
</dbReference>
<evidence type="ECO:0000256" key="2">
    <source>
        <dbReference type="ARBA" id="ARBA00023125"/>
    </source>
</evidence>
<dbReference type="AlphaFoldDB" id="A0A4R4ZMV7"/>
<feature type="domain" description="HTH tetR-type" evidence="5">
    <location>
        <begin position="10"/>
        <end position="70"/>
    </location>
</feature>
<accession>A0A4R4ZMV7</accession>
<dbReference type="RefSeq" id="WP_132206677.1">
    <property type="nucleotide sequence ID" value="NZ_SMKY01000643.1"/>
</dbReference>
<protein>
    <submittedName>
        <fullName evidence="6">TetR/AcrR family transcriptional regulator</fullName>
    </submittedName>
</protein>
<keyword evidence="3" id="KW-0804">Transcription</keyword>
<dbReference type="GO" id="GO:0003700">
    <property type="term" value="F:DNA-binding transcription factor activity"/>
    <property type="evidence" value="ECO:0007669"/>
    <property type="project" value="TreeGrafter"/>
</dbReference>
<feature type="DNA-binding region" description="H-T-H motif" evidence="4">
    <location>
        <begin position="33"/>
        <end position="52"/>
    </location>
</feature>
<dbReference type="InterPro" id="IPR001647">
    <property type="entry name" value="HTH_TetR"/>
</dbReference>
<keyword evidence="7" id="KW-1185">Reference proteome</keyword>
<dbReference type="InterPro" id="IPR036271">
    <property type="entry name" value="Tet_transcr_reg_TetR-rel_C_sf"/>
</dbReference>
<dbReference type="PANTHER" id="PTHR30055:SF240">
    <property type="entry name" value="HTH-TYPE TRANSCRIPTIONAL REGULATOR ACRR"/>
    <property type="match status" value="1"/>
</dbReference>
<dbReference type="OrthoDB" id="9806334at2"/>
<evidence type="ECO:0000256" key="1">
    <source>
        <dbReference type="ARBA" id="ARBA00023015"/>
    </source>
</evidence>
<keyword evidence="1" id="KW-0805">Transcription regulation</keyword>
<evidence type="ECO:0000313" key="6">
    <source>
        <dbReference type="EMBL" id="TDD58202.1"/>
    </source>
</evidence>
<keyword evidence="2 4" id="KW-0238">DNA-binding</keyword>